<dbReference type="EMBL" id="JAPFFF010000005">
    <property type="protein sequence ID" value="KAK8888960.1"/>
    <property type="molecule type" value="Genomic_DNA"/>
</dbReference>
<comment type="caution">
    <text evidence="2">The sequence shown here is derived from an EMBL/GenBank/DDBJ whole genome shotgun (WGS) entry which is preliminary data.</text>
</comment>
<dbReference type="Proteomes" id="UP001470230">
    <property type="component" value="Unassembled WGS sequence"/>
</dbReference>
<protein>
    <submittedName>
        <fullName evidence="2">Uncharacterized protein</fullName>
    </submittedName>
</protein>
<evidence type="ECO:0000256" key="1">
    <source>
        <dbReference type="SAM" id="Phobius"/>
    </source>
</evidence>
<keyword evidence="1" id="KW-0812">Transmembrane</keyword>
<keyword evidence="1" id="KW-0472">Membrane</keyword>
<gene>
    <name evidence="2" type="ORF">M9Y10_033701</name>
</gene>
<feature type="transmembrane region" description="Helical" evidence="1">
    <location>
        <begin position="121"/>
        <end position="140"/>
    </location>
</feature>
<evidence type="ECO:0000313" key="2">
    <source>
        <dbReference type="EMBL" id="KAK8888960.1"/>
    </source>
</evidence>
<organism evidence="2 3">
    <name type="scientific">Tritrichomonas musculus</name>
    <dbReference type="NCBI Taxonomy" id="1915356"/>
    <lineage>
        <taxon>Eukaryota</taxon>
        <taxon>Metamonada</taxon>
        <taxon>Parabasalia</taxon>
        <taxon>Tritrichomonadida</taxon>
        <taxon>Tritrichomonadidae</taxon>
        <taxon>Tritrichomonas</taxon>
    </lineage>
</organism>
<evidence type="ECO:0000313" key="3">
    <source>
        <dbReference type="Proteomes" id="UP001470230"/>
    </source>
</evidence>
<keyword evidence="1" id="KW-1133">Transmembrane helix</keyword>
<sequence length="146" mass="16815">MDHCSIDRATTLLNQLTGIVNSYDDAQKQNHTSKTLVLESRFFSLFENNKDLLNELRISNDEVALQILGEIEVKCAIFQQIIDASNEPQNLVDVDDMNHLLNHTPSHEQIVHSQNSIFSDFWFSMIFTIVICILFSVIWSQYSKSH</sequence>
<reference evidence="2 3" key="1">
    <citation type="submission" date="2024-04" db="EMBL/GenBank/DDBJ databases">
        <title>Tritrichomonas musculus Genome.</title>
        <authorList>
            <person name="Alves-Ferreira E."/>
            <person name="Grigg M."/>
            <person name="Lorenzi H."/>
            <person name="Galac M."/>
        </authorList>
    </citation>
    <scope>NUCLEOTIDE SEQUENCE [LARGE SCALE GENOMIC DNA]</scope>
    <source>
        <strain evidence="2 3">EAF2021</strain>
    </source>
</reference>
<accession>A0ABR2KCV7</accession>
<proteinExistence type="predicted"/>
<keyword evidence="3" id="KW-1185">Reference proteome</keyword>
<name>A0ABR2KCV7_9EUKA</name>